<dbReference type="GO" id="GO:0046872">
    <property type="term" value="F:metal ion binding"/>
    <property type="evidence" value="ECO:0007669"/>
    <property type="project" value="UniProtKB-KW"/>
</dbReference>
<evidence type="ECO:0000313" key="7">
    <source>
        <dbReference type="Proteomes" id="UP000037425"/>
    </source>
</evidence>
<keyword evidence="2" id="KW-0862">Zinc</keyword>
<keyword evidence="1" id="KW-0479">Metal-binding</keyword>
<dbReference type="Gene3D" id="3.40.50.720">
    <property type="entry name" value="NAD(P)-binding Rossmann-like Domain"/>
    <property type="match status" value="1"/>
</dbReference>
<evidence type="ECO:0000256" key="1">
    <source>
        <dbReference type="ARBA" id="ARBA00022723"/>
    </source>
</evidence>
<evidence type="ECO:0000256" key="3">
    <source>
        <dbReference type="ARBA" id="ARBA00023002"/>
    </source>
</evidence>
<keyword evidence="4" id="KW-1133">Transmembrane helix</keyword>
<dbReference type="PANTHER" id="PTHR43401">
    <property type="entry name" value="L-THREONINE 3-DEHYDROGENASE"/>
    <property type="match status" value="1"/>
</dbReference>
<dbReference type="Pfam" id="PF08240">
    <property type="entry name" value="ADH_N"/>
    <property type="match status" value="1"/>
</dbReference>
<dbReference type="InterPro" id="IPR011032">
    <property type="entry name" value="GroES-like_sf"/>
</dbReference>
<dbReference type="OrthoDB" id="9809185at2"/>
<dbReference type="Gene3D" id="3.90.180.10">
    <property type="entry name" value="Medium-chain alcohol dehydrogenases, catalytic domain"/>
    <property type="match status" value="1"/>
</dbReference>
<dbReference type="SMART" id="SM00829">
    <property type="entry name" value="PKS_ER"/>
    <property type="match status" value="1"/>
</dbReference>
<keyword evidence="4" id="KW-0472">Membrane</keyword>
<dbReference type="InterPro" id="IPR020843">
    <property type="entry name" value="ER"/>
</dbReference>
<name>A0A0L8BGR4_ENSAD</name>
<sequence>MTQTMRAARLHAVGEPMKIEQVARPLVSGSDVVVQVKACGMVPNLGNVLANWETWYPQMPLPPRPAIHGLDPSGIVHQVGEQVVGLKPGDRVYVNPGRFCGACHACSSGHPQACQHWTLGGYFGYNPKSLEMFKRYPYGGFCEYMLAPQAQVVKIPDNMSFVQGSRMGYLGTSYAALKKCGPLMGRSLIINGATGTLGVGVTLFALAMGVGKVYAVARGDELLARLKALAPNRIETFSNRTGSTAEFVKTKTGGIGADLMLDTLGAKAPLESMIDAMKGVRRGGRIINIGGTAGDLPVDVKWWMDEQMELIGSVWFTAAEGMEIAAMVEGNVVDLSIMEPMVWPLEDINEAISGVTKGDGGFTYYAVTL</sequence>
<keyword evidence="3" id="KW-0560">Oxidoreductase</keyword>
<dbReference type="SUPFAM" id="SSF51735">
    <property type="entry name" value="NAD(P)-binding Rossmann-fold domains"/>
    <property type="match status" value="1"/>
</dbReference>
<feature type="transmembrane region" description="Helical" evidence="4">
    <location>
        <begin position="188"/>
        <end position="210"/>
    </location>
</feature>
<dbReference type="InterPro" id="IPR013149">
    <property type="entry name" value="ADH-like_C"/>
</dbReference>
<organism evidence="6 7">
    <name type="scientific">Ensifer adhaerens</name>
    <name type="common">Sinorhizobium morelense</name>
    <dbReference type="NCBI Taxonomy" id="106592"/>
    <lineage>
        <taxon>Bacteria</taxon>
        <taxon>Pseudomonadati</taxon>
        <taxon>Pseudomonadota</taxon>
        <taxon>Alphaproteobacteria</taxon>
        <taxon>Hyphomicrobiales</taxon>
        <taxon>Rhizobiaceae</taxon>
        <taxon>Sinorhizobium/Ensifer group</taxon>
        <taxon>Ensifer</taxon>
    </lineage>
</organism>
<comment type="caution">
    <text evidence="6">The sequence shown here is derived from an EMBL/GenBank/DDBJ whole genome shotgun (WGS) entry which is preliminary data.</text>
</comment>
<dbReference type="PANTHER" id="PTHR43401:SF2">
    <property type="entry name" value="L-THREONINE 3-DEHYDROGENASE"/>
    <property type="match status" value="1"/>
</dbReference>
<dbReference type="InterPro" id="IPR050129">
    <property type="entry name" value="Zn_alcohol_dh"/>
</dbReference>
<dbReference type="RefSeq" id="WP_053252339.1">
    <property type="nucleotide sequence ID" value="NZ_LGAP01000032.1"/>
</dbReference>
<protein>
    <submittedName>
        <fullName evidence="6">Alcohol dehydrogenase</fullName>
    </submittedName>
</protein>
<keyword evidence="4" id="KW-0812">Transmembrane</keyword>
<dbReference type="Proteomes" id="UP000037425">
    <property type="component" value="Unassembled WGS sequence"/>
</dbReference>
<dbReference type="InterPro" id="IPR036291">
    <property type="entry name" value="NAD(P)-bd_dom_sf"/>
</dbReference>
<evidence type="ECO:0000256" key="4">
    <source>
        <dbReference type="SAM" id="Phobius"/>
    </source>
</evidence>
<dbReference type="InterPro" id="IPR013154">
    <property type="entry name" value="ADH-like_N"/>
</dbReference>
<reference evidence="7" key="1">
    <citation type="submission" date="2015-07" db="EMBL/GenBank/DDBJ databases">
        <title>Whole genome sequence of an Ensifer adhaerens strain isolated from a cave pool in the Wind Cave National Park.</title>
        <authorList>
            <person name="Eng W.W.H."/>
            <person name="Gan H.M."/>
            <person name="Barton H.A."/>
            <person name="Savka M.A."/>
        </authorList>
    </citation>
    <scope>NUCLEOTIDE SEQUENCE [LARGE SCALE GENOMIC DNA]</scope>
    <source>
        <strain evidence="7">SD006</strain>
    </source>
</reference>
<dbReference type="SUPFAM" id="SSF50129">
    <property type="entry name" value="GroES-like"/>
    <property type="match status" value="1"/>
</dbReference>
<evidence type="ECO:0000259" key="5">
    <source>
        <dbReference type="SMART" id="SM00829"/>
    </source>
</evidence>
<dbReference type="GO" id="GO:0016491">
    <property type="term" value="F:oxidoreductase activity"/>
    <property type="evidence" value="ECO:0007669"/>
    <property type="project" value="UniProtKB-KW"/>
</dbReference>
<evidence type="ECO:0000313" key="6">
    <source>
        <dbReference type="EMBL" id="KOF13867.1"/>
    </source>
</evidence>
<dbReference type="Pfam" id="PF00107">
    <property type="entry name" value="ADH_zinc_N"/>
    <property type="match status" value="1"/>
</dbReference>
<proteinExistence type="predicted"/>
<feature type="domain" description="Enoyl reductase (ER)" evidence="5">
    <location>
        <begin position="14"/>
        <end position="360"/>
    </location>
</feature>
<dbReference type="AlphaFoldDB" id="A0A0L8BGR4"/>
<accession>A0A0L8BGR4</accession>
<dbReference type="PATRIC" id="fig|106592.7.peg.5021"/>
<dbReference type="EMBL" id="LGAP01000032">
    <property type="protein sequence ID" value="KOF13867.1"/>
    <property type="molecule type" value="Genomic_DNA"/>
</dbReference>
<evidence type="ECO:0000256" key="2">
    <source>
        <dbReference type="ARBA" id="ARBA00022833"/>
    </source>
</evidence>
<gene>
    <name evidence="6" type="ORF">AC244_29340</name>
</gene>